<protein>
    <submittedName>
        <fullName evidence="5">AraC family transcriptional regulator</fullName>
    </submittedName>
</protein>
<organism evidence="5 6">
    <name type="scientific">Paenibacillus glycanilyticus</name>
    <dbReference type="NCBI Taxonomy" id="126569"/>
    <lineage>
        <taxon>Bacteria</taxon>
        <taxon>Bacillati</taxon>
        <taxon>Bacillota</taxon>
        <taxon>Bacilli</taxon>
        <taxon>Bacillales</taxon>
        <taxon>Paenibacillaceae</taxon>
        <taxon>Paenibacillus</taxon>
    </lineage>
</organism>
<dbReference type="Pfam" id="PF02311">
    <property type="entry name" value="AraC_binding"/>
    <property type="match status" value="1"/>
</dbReference>
<gene>
    <name evidence="5" type="ORF">PghCCS26_49410</name>
</gene>
<proteinExistence type="predicted"/>
<evidence type="ECO:0000259" key="4">
    <source>
        <dbReference type="PROSITE" id="PS01124"/>
    </source>
</evidence>
<dbReference type="InterPro" id="IPR018060">
    <property type="entry name" value="HTH_AraC"/>
</dbReference>
<evidence type="ECO:0000313" key="6">
    <source>
        <dbReference type="Proteomes" id="UP001285921"/>
    </source>
</evidence>
<dbReference type="SUPFAM" id="SSF51215">
    <property type="entry name" value="Regulatory protein AraC"/>
    <property type="match status" value="1"/>
</dbReference>
<name>A0ABQ6NRR6_9BACL</name>
<comment type="caution">
    <text evidence="5">The sequence shown here is derived from an EMBL/GenBank/DDBJ whole genome shotgun (WGS) entry which is preliminary data.</text>
</comment>
<dbReference type="InterPro" id="IPR037923">
    <property type="entry name" value="HTH-like"/>
</dbReference>
<evidence type="ECO:0000256" key="2">
    <source>
        <dbReference type="ARBA" id="ARBA00023125"/>
    </source>
</evidence>
<dbReference type="SUPFAM" id="SSF46689">
    <property type="entry name" value="Homeodomain-like"/>
    <property type="match status" value="2"/>
</dbReference>
<dbReference type="InterPro" id="IPR009057">
    <property type="entry name" value="Homeodomain-like_sf"/>
</dbReference>
<dbReference type="EMBL" id="BTCL01000022">
    <property type="protein sequence ID" value="GMK47811.1"/>
    <property type="molecule type" value="Genomic_DNA"/>
</dbReference>
<dbReference type="Pfam" id="PF12833">
    <property type="entry name" value="HTH_18"/>
    <property type="match status" value="1"/>
</dbReference>
<dbReference type="Gene3D" id="1.10.10.60">
    <property type="entry name" value="Homeodomain-like"/>
    <property type="match status" value="2"/>
</dbReference>
<dbReference type="InterPro" id="IPR014710">
    <property type="entry name" value="RmlC-like_jellyroll"/>
</dbReference>
<feature type="domain" description="HTH araC/xylS-type" evidence="4">
    <location>
        <begin position="218"/>
        <end position="316"/>
    </location>
</feature>
<dbReference type="InterPro" id="IPR018062">
    <property type="entry name" value="HTH_AraC-typ_CS"/>
</dbReference>
<evidence type="ECO:0000256" key="1">
    <source>
        <dbReference type="ARBA" id="ARBA00023015"/>
    </source>
</evidence>
<evidence type="ECO:0000313" key="5">
    <source>
        <dbReference type="EMBL" id="GMK47811.1"/>
    </source>
</evidence>
<dbReference type="Gene3D" id="2.60.120.10">
    <property type="entry name" value="Jelly Rolls"/>
    <property type="match status" value="1"/>
</dbReference>
<keyword evidence="2" id="KW-0238">DNA-binding</keyword>
<keyword evidence="6" id="KW-1185">Reference proteome</keyword>
<dbReference type="Proteomes" id="UP001285921">
    <property type="component" value="Unassembled WGS sequence"/>
</dbReference>
<accession>A0ABQ6NRR6</accession>
<dbReference type="PANTHER" id="PTHR43280:SF2">
    <property type="entry name" value="HTH-TYPE TRANSCRIPTIONAL REGULATOR EXSA"/>
    <property type="match status" value="1"/>
</dbReference>
<dbReference type="InterPro" id="IPR003313">
    <property type="entry name" value="AraC-bd"/>
</dbReference>
<keyword evidence="3" id="KW-0804">Transcription</keyword>
<dbReference type="PANTHER" id="PTHR43280">
    <property type="entry name" value="ARAC-FAMILY TRANSCRIPTIONAL REGULATOR"/>
    <property type="match status" value="1"/>
</dbReference>
<keyword evidence="1" id="KW-0805">Transcription regulation</keyword>
<evidence type="ECO:0000256" key="3">
    <source>
        <dbReference type="ARBA" id="ARBA00023163"/>
    </source>
</evidence>
<dbReference type="PROSITE" id="PS01124">
    <property type="entry name" value="HTH_ARAC_FAMILY_2"/>
    <property type="match status" value="1"/>
</dbReference>
<sequence length="323" mass="38392">MVAFNAQAHYNEEGNLSPAGGKCGIKLQRKVGPAKVEPFNEKVVYENPLLSLRVWQPIRKDDDFTNWHYHRQLELLYIIKGRLDVDVEEESYHLQPGDIIMIGASQLHRDKSVGHLDYIVLQFELEPFFDQSTIAYMRYFSETENPLSMANYIFQENGKVKKQIGDYIRQLHHEAERKETGYEIAVSVLIKQILLTLLRNDNRKMLAEQDDFDRLRLKPVLDYVENRLTDRIQVEEVCRIANMSYYYFVKFFKKTIGMSFTEFVNYRKIKWAERILLTKDLSITEVGERIGMPNMAHFYKMFKKYNDCSPKQFQRKMLDWNRQ</sequence>
<dbReference type="SMART" id="SM00342">
    <property type="entry name" value="HTH_ARAC"/>
    <property type="match status" value="1"/>
</dbReference>
<reference evidence="5 6" key="1">
    <citation type="submission" date="2023-05" db="EMBL/GenBank/DDBJ databases">
        <title>Draft genome of Paenibacillus sp. CCS26.</title>
        <authorList>
            <person name="Akita H."/>
            <person name="Shinto Y."/>
            <person name="Kimura Z."/>
        </authorList>
    </citation>
    <scope>NUCLEOTIDE SEQUENCE [LARGE SCALE GENOMIC DNA]</scope>
    <source>
        <strain evidence="5 6">CCS26</strain>
    </source>
</reference>
<dbReference type="RefSeq" id="WP_244935575.1">
    <property type="nucleotide sequence ID" value="NZ_BTCL01000022.1"/>
</dbReference>
<dbReference type="PROSITE" id="PS00041">
    <property type="entry name" value="HTH_ARAC_FAMILY_1"/>
    <property type="match status" value="1"/>
</dbReference>